<dbReference type="AlphaFoldDB" id="A0A810N073"/>
<dbReference type="InterPro" id="IPR029052">
    <property type="entry name" value="Metallo-depent_PP-like"/>
</dbReference>
<dbReference type="Gene3D" id="3.60.21.10">
    <property type="match status" value="1"/>
</dbReference>
<feature type="region of interest" description="Disordered" evidence="1">
    <location>
        <begin position="645"/>
        <end position="666"/>
    </location>
</feature>
<feature type="chain" id="PRO_5032758146" description="Calcineurin-like phosphoesterase domain-containing protein" evidence="2">
    <location>
        <begin position="34"/>
        <end position="927"/>
    </location>
</feature>
<accession>A0A810N073</accession>
<dbReference type="KEGG" id="pry:Prubr_26400"/>
<evidence type="ECO:0000256" key="2">
    <source>
        <dbReference type="SAM" id="SignalP"/>
    </source>
</evidence>
<name>A0A810N073_9ACTN</name>
<dbReference type="EMBL" id="AP023359">
    <property type="protein sequence ID" value="BCJ65619.1"/>
    <property type="molecule type" value="Genomic_DNA"/>
</dbReference>
<feature type="domain" description="Calcineurin-like phosphoesterase" evidence="3">
    <location>
        <begin position="57"/>
        <end position="240"/>
    </location>
</feature>
<dbReference type="RefSeq" id="WP_212825181.1">
    <property type="nucleotide sequence ID" value="NZ_AP023359.1"/>
</dbReference>
<dbReference type="Pfam" id="PF00149">
    <property type="entry name" value="Metallophos"/>
    <property type="match status" value="1"/>
</dbReference>
<gene>
    <name evidence="4" type="ORF">Prubr_26400</name>
</gene>
<feature type="compositionally biased region" description="Pro residues" evidence="1">
    <location>
        <begin position="649"/>
        <end position="661"/>
    </location>
</feature>
<evidence type="ECO:0000313" key="5">
    <source>
        <dbReference type="Proteomes" id="UP000680866"/>
    </source>
</evidence>
<dbReference type="SUPFAM" id="SSF56300">
    <property type="entry name" value="Metallo-dependent phosphatases"/>
    <property type="match status" value="1"/>
</dbReference>
<evidence type="ECO:0000259" key="3">
    <source>
        <dbReference type="Pfam" id="PF00149"/>
    </source>
</evidence>
<dbReference type="Proteomes" id="UP000680866">
    <property type="component" value="Chromosome"/>
</dbReference>
<keyword evidence="5" id="KW-1185">Reference proteome</keyword>
<keyword evidence="2" id="KW-0732">Signal</keyword>
<feature type="signal peptide" evidence="2">
    <location>
        <begin position="1"/>
        <end position="33"/>
    </location>
</feature>
<reference evidence="4" key="1">
    <citation type="submission" date="2020-08" db="EMBL/GenBank/DDBJ databases">
        <title>Whole genome shotgun sequence of Polymorphospora rubra NBRC 101157.</title>
        <authorList>
            <person name="Komaki H."/>
            <person name="Tamura T."/>
        </authorList>
    </citation>
    <scope>NUCLEOTIDE SEQUENCE</scope>
    <source>
        <strain evidence="4">NBRC 101157</strain>
    </source>
</reference>
<dbReference type="InterPro" id="IPR004843">
    <property type="entry name" value="Calcineurin-like_PHP"/>
</dbReference>
<evidence type="ECO:0000256" key="1">
    <source>
        <dbReference type="SAM" id="MobiDB-lite"/>
    </source>
</evidence>
<sequence>MRVTPVPRRLAAAAAAAAVTLTGLITLAPTANAAVDAPGLELLTSDIDPAQPRADVLRVAVVSDFGACGYGIPAKCADQNAVADMIHSWNPDFILTGGDNNQQQATEEQVRLSAEPYMADIEAGKFFPIFGNHDFGNTCDAVGAQYSMQYFKVPLSYRAVLGNGLLEWVNPNGACQTSNGTRMPAIYDDYLATVQNSQASWVLTGVHQPPYSSGVSGNNINRRWAIQPQVDLLISGHDHHTEHIITPDGDNLVLTGNGGDGTTRLFTPTTGSQWRDNRHLGAMRLTITPETLRAEFVALGGETQYEFTLGHDDAGDTIVLDQSEVDPGEGTDPNPAVPAKREVSFDIAAGTSDGLTAVQYPDGPWTQAEVDGRRAIQLQTNPMGGANQLYLQVDDAAMSGGPFGMAAEVTYRSPVAGSFNLQYENAAIGEAYSPATPVAIAGSQVGTWQTATIPLPAAAFNNRQNGGSDLRLTAAANLPLAISAITIRSTAPAGVTARMVAGQEPDGLAPVEYSSGPFTWGVADGRQVLQTQPNPESTTSGNLYMAVDDRYLSGGPQRAWLVLTYLPQSAGRFQVQYENAAVGTTYYNATAVEVTADQVGTWQTTTVDLPDAAFNNRQNGAADFRLRLPQNYPMAIAEMRLTTIDPANTPDPPTEEGPPTIPGSVLNPVSWSAGRAGGLDPIAYESGPFTLESDDTGGYLQVQRNTINSGNNLYLTADDAMLYGGPHEVWFTVEYRSPVEGRFELQYEDAVTGAAYLSTDPVTVTAGEVGVWKSATWHLPAAQFQNRQNGGADMRLRGADNLPLQIRSMRISPTDPAITPPQPTGPMTIRDTGVTARVPAKGNAVAQVVLTLQCSTDKPWCRERVTVTYEGETIDTKQVTIEADASRQLTLNFRGAAREALRAGADITLDVQIGDATSRVTVTPSAG</sequence>
<proteinExistence type="predicted"/>
<evidence type="ECO:0000313" key="4">
    <source>
        <dbReference type="EMBL" id="BCJ65619.1"/>
    </source>
</evidence>
<protein>
    <recommendedName>
        <fullName evidence="3">Calcineurin-like phosphoesterase domain-containing protein</fullName>
    </recommendedName>
</protein>
<dbReference type="GO" id="GO:0016787">
    <property type="term" value="F:hydrolase activity"/>
    <property type="evidence" value="ECO:0007669"/>
    <property type="project" value="InterPro"/>
</dbReference>
<organism evidence="4 5">
    <name type="scientific">Polymorphospora rubra</name>
    <dbReference type="NCBI Taxonomy" id="338584"/>
    <lineage>
        <taxon>Bacteria</taxon>
        <taxon>Bacillati</taxon>
        <taxon>Actinomycetota</taxon>
        <taxon>Actinomycetes</taxon>
        <taxon>Micromonosporales</taxon>
        <taxon>Micromonosporaceae</taxon>
        <taxon>Polymorphospora</taxon>
    </lineage>
</organism>